<evidence type="ECO:0000313" key="1">
    <source>
        <dbReference type="EMBL" id="SCC27205.1"/>
    </source>
</evidence>
<accession>A0A1C4D721</accession>
<dbReference type="OrthoDB" id="9943411at2"/>
<gene>
    <name evidence="1" type="ORF">GA0061081_11412</name>
</gene>
<dbReference type="AlphaFoldDB" id="A0A1C4D721"/>
<name>A0A1C4D721_9GAMM</name>
<evidence type="ECO:0000313" key="2">
    <source>
        <dbReference type="Proteomes" id="UP000199670"/>
    </source>
</evidence>
<keyword evidence="2" id="KW-1185">Reference proteome</keyword>
<proteinExistence type="predicted"/>
<dbReference type="RefSeq" id="WP_091350319.1">
    <property type="nucleotide sequence ID" value="NZ_FMAQ01000014.1"/>
</dbReference>
<reference evidence="2" key="1">
    <citation type="submission" date="2016-08" db="EMBL/GenBank/DDBJ databases">
        <authorList>
            <person name="Varghese N."/>
            <person name="Submissions Spin"/>
        </authorList>
    </citation>
    <scope>NUCLEOTIDE SEQUENCE [LARGE SCALE GENOMIC DNA]</scope>
    <source>
        <strain evidence="2">R-53248</strain>
    </source>
</reference>
<dbReference type="STRING" id="1798182.GA0061081_11412"/>
<organism evidence="1 2">
    <name type="scientific">Gilliamella bombicola</name>
    <dbReference type="NCBI Taxonomy" id="1798182"/>
    <lineage>
        <taxon>Bacteria</taxon>
        <taxon>Pseudomonadati</taxon>
        <taxon>Pseudomonadota</taxon>
        <taxon>Gammaproteobacteria</taxon>
        <taxon>Orbales</taxon>
        <taxon>Orbaceae</taxon>
        <taxon>Gilliamella</taxon>
    </lineage>
</organism>
<dbReference type="Proteomes" id="UP000199670">
    <property type="component" value="Unassembled WGS sequence"/>
</dbReference>
<dbReference type="EMBL" id="FMAQ01000014">
    <property type="protein sequence ID" value="SCC27205.1"/>
    <property type="molecule type" value="Genomic_DNA"/>
</dbReference>
<protein>
    <submittedName>
        <fullName evidence="1">Uncharacterized protein</fullName>
    </submittedName>
</protein>
<sequence length="134" mass="15818">MNKLNLSRLVAAFFVVLVLYQPVKFIIYYLTDFSYEEMMDLMWVNEHECYYPGELDSGKYHYGKDCSICEQMNPYKSNGIYIKDGNGYIIGSDLMKKVYLKRKPDYIPLERFTGGELYVKDFESGITCTFYSYK</sequence>